<proteinExistence type="inferred from homology"/>
<comment type="miscellaneous">
    <text evidence="9">During catalysis, the active site Cys acts as a nucleophile attacking the alpha-carbonyl group of tRNA-bound glutamate with the formation of a thioester intermediate between enzyme and glutamate, and the concomitant release of tRNA(Glu). The thioester intermediate is finally reduced by direct hydride transfer from NADPH, to form the product GSA.</text>
</comment>
<comment type="function">
    <text evidence="9">Catalyzes the NADPH-dependent reduction of glutamyl-tRNA(Glu) to glutamate 1-semialdehyde (GSA).</text>
</comment>
<dbReference type="InterPro" id="IPR036291">
    <property type="entry name" value="NAD(P)-bd_dom_sf"/>
</dbReference>
<dbReference type="NCBIfam" id="TIGR01035">
    <property type="entry name" value="hemA"/>
    <property type="match status" value="1"/>
</dbReference>
<evidence type="ECO:0000256" key="10">
    <source>
        <dbReference type="PIRSR" id="PIRSR000445-1"/>
    </source>
</evidence>
<name>A0A1F5VI82_9BACT</name>
<dbReference type="FunFam" id="3.30.460.30:FF:000001">
    <property type="entry name" value="Glutamyl-tRNA reductase"/>
    <property type="match status" value="1"/>
</dbReference>
<dbReference type="InterPro" id="IPR036453">
    <property type="entry name" value="GluRdtase_dimer_dom_sf"/>
</dbReference>
<evidence type="ECO:0000256" key="11">
    <source>
        <dbReference type="PIRSR" id="PIRSR000445-2"/>
    </source>
</evidence>
<dbReference type="Pfam" id="PF01488">
    <property type="entry name" value="Shikimate_DH"/>
    <property type="match status" value="1"/>
</dbReference>
<feature type="active site" description="Nucleophile" evidence="9 10">
    <location>
        <position position="51"/>
    </location>
</feature>
<feature type="domain" description="Quinate/shikimate 5-dehydrogenase/glutamyl-tRNA reductase" evidence="16">
    <location>
        <begin position="172"/>
        <end position="307"/>
    </location>
</feature>
<evidence type="ECO:0000313" key="18">
    <source>
        <dbReference type="EMBL" id="OGF63132.1"/>
    </source>
</evidence>
<dbReference type="SUPFAM" id="SSF69075">
    <property type="entry name" value="Glutamyl tRNA-reductase dimerization domain"/>
    <property type="match status" value="1"/>
</dbReference>
<dbReference type="Gene3D" id="3.30.460.30">
    <property type="entry name" value="Glutamyl-tRNA reductase, N-terminal domain"/>
    <property type="match status" value="1"/>
</dbReference>
<keyword evidence="4 9" id="KW-0521">NADP</keyword>
<dbReference type="PANTHER" id="PTHR43013">
    <property type="entry name" value="GLUTAMYL-TRNA REDUCTASE"/>
    <property type="match status" value="1"/>
</dbReference>
<dbReference type="SUPFAM" id="SSF51735">
    <property type="entry name" value="NAD(P)-binding Rossmann-fold domains"/>
    <property type="match status" value="1"/>
</dbReference>
<gene>
    <name evidence="9" type="primary">hemA</name>
    <name evidence="18" type="ORF">A2Y62_07510</name>
</gene>
<keyword evidence="5 9" id="KW-0560">Oxidoreductase</keyword>
<evidence type="ECO:0000256" key="12">
    <source>
        <dbReference type="PIRSR" id="PIRSR000445-3"/>
    </source>
</evidence>
<dbReference type="GO" id="GO:0019353">
    <property type="term" value="P:protoporphyrinogen IX biosynthetic process from glutamate"/>
    <property type="evidence" value="ECO:0007669"/>
    <property type="project" value="TreeGrafter"/>
</dbReference>
<dbReference type="SUPFAM" id="SSF69742">
    <property type="entry name" value="Glutamyl tRNA-reductase catalytic, N-terminal domain"/>
    <property type="match status" value="1"/>
</dbReference>
<dbReference type="Pfam" id="PF05201">
    <property type="entry name" value="GlutR_N"/>
    <property type="match status" value="1"/>
</dbReference>
<evidence type="ECO:0000256" key="8">
    <source>
        <dbReference type="ARBA" id="ARBA00068659"/>
    </source>
</evidence>
<dbReference type="PIRSF" id="PIRSF000445">
    <property type="entry name" value="4pyrrol_synth_GluRdtase"/>
    <property type="match status" value="1"/>
</dbReference>
<dbReference type="InterPro" id="IPR000343">
    <property type="entry name" value="4pyrrol_synth_GluRdtase"/>
</dbReference>
<evidence type="ECO:0000256" key="5">
    <source>
        <dbReference type="ARBA" id="ARBA00023002"/>
    </source>
</evidence>
<feature type="binding site" evidence="9 12">
    <location>
        <begin position="190"/>
        <end position="195"/>
    </location>
    <ligand>
        <name>NADP(+)</name>
        <dbReference type="ChEBI" id="CHEBI:58349"/>
    </ligand>
</feature>
<comment type="domain">
    <text evidence="9">Possesses an unusual extended V-shaped dimeric structure with each monomer consisting of three distinct domains arranged along a curved 'spinal' alpha-helix. The N-terminal catalytic domain specifically recognizes the glutamate moiety of the substrate. The second domain is the NADPH-binding domain, and the third C-terminal domain is responsible for dimerization.</text>
</comment>
<evidence type="ECO:0000256" key="7">
    <source>
        <dbReference type="ARBA" id="ARBA00047464"/>
    </source>
</evidence>
<evidence type="ECO:0000256" key="13">
    <source>
        <dbReference type="PIRSR" id="PIRSR000445-4"/>
    </source>
</evidence>
<dbReference type="EMBL" id="MFGW01000168">
    <property type="protein sequence ID" value="OGF63132.1"/>
    <property type="molecule type" value="Genomic_DNA"/>
</dbReference>
<comment type="caution">
    <text evidence="18">The sequence shown here is derived from an EMBL/GenBank/DDBJ whole genome shotgun (WGS) entry which is preliminary data.</text>
</comment>
<dbReference type="Proteomes" id="UP000178943">
    <property type="component" value="Unassembled WGS sequence"/>
</dbReference>
<protein>
    <recommendedName>
        <fullName evidence="8 9">Glutamyl-tRNA reductase</fullName>
        <shortName evidence="9">GluTR</shortName>
        <ecNumber evidence="3 9">1.2.1.70</ecNumber>
    </recommendedName>
</protein>
<evidence type="ECO:0000259" key="16">
    <source>
        <dbReference type="Pfam" id="PF01488"/>
    </source>
</evidence>
<feature type="site" description="Important for activity" evidence="9 13">
    <location>
        <position position="100"/>
    </location>
</feature>
<dbReference type="InterPro" id="IPR036343">
    <property type="entry name" value="GluRdtase_N_sf"/>
</dbReference>
<organism evidence="18 19">
    <name type="scientific">Candidatus Fischerbacteria bacterium RBG_13_37_8</name>
    <dbReference type="NCBI Taxonomy" id="1817863"/>
    <lineage>
        <taxon>Bacteria</taxon>
        <taxon>Candidatus Fischeribacteriota</taxon>
    </lineage>
</organism>
<dbReference type="FunFam" id="3.40.50.720:FF:000031">
    <property type="entry name" value="Glutamyl-tRNA reductase"/>
    <property type="match status" value="1"/>
</dbReference>
<keyword evidence="6 9" id="KW-0627">Porphyrin biosynthesis</keyword>
<dbReference type="InterPro" id="IPR006151">
    <property type="entry name" value="Shikm_DH/Glu-tRNA_Rdtase"/>
</dbReference>
<evidence type="ECO:0000256" key="14">
    <source>
        <dbReference type="RuleBase" id="RU000584"/>
    </source>
</evidence>
<evidence type="ECO:0000256" key="1">
    <source>
        <dbReference type="ARBA" id="ARBA00005059"/>
    </source>
</evidence>
<dbReference type="Gene3D" id="3.40.50.720">
    <property type="entry name" value="NAD(P)-binding Rossmann-like Domain"/>
    <property type="match status" value="1"/>
</dbReference>
<evidence type="ECO:0000259" key="15">
    <source>
        <dbReference type="Pfam" id="PF00745"/>
    </source>
</evidence>
<evidence type="ECO:0000256" key="6">
    <source>
        <dbReference type="ARBA" id="ARBA00023244"/>
    </source>
</evidence>
<feature type="binding site" evidence="9 11">
    <location>
        <position position="110"/>
    </location>
    <ligand>
        <name>substrate</name>
    </ligand>
</feature>
<comment type="catalytic activity">
    <reaction evidence="7 9 14">
        <text>(S)-4-amino-5-oxopentanoate + tRNA(Glu) + NADP(+) = L-glutamyl-tRNA(Glu) + NADPH + H(+)</text>
        <dbReference type="Rhea" id="RHEA:12344"/>
        <dbReference type="Rhea" id="RHEA-COMP:9663"/>
        <dbReference type="Rhea" id="RHEA-COMP:9680"/>
        <dbReference type="ChEBI" id="CHEBI:15378"/>
        <dbReference type="ChEBI" id="CHEBI:57501"/>
        <dbReference type="ChEBI" id="CHEBI:57783"/>
        <dbReference type="ChEBI" id="CHEBI:58349"/>
        <dbReference type="ChEBI" id="CHEBI:78442"/>
        <dbReference type="ChEBI" id="CHEBI:78520"/>
        <dbReference type="EC" id="1.2.1.70"/>
    </reaction>
</comment>
<sequence>MLNIAVIGLNHKTAPIEIREAYNISNNDMESALSLLFEYEDIEEAFIVSTCNRFEVYVRMTDKATVLKHLQQFFSTYFRKSWEEAGRYFYFYEDIEAIKHLIRVASSMDSLVVGEPHILGQVKDAFFTAKECGGIGPIWHPLFEKVLRVVKKIKSETALSDRAISISTVAVDLARKIFGNLEEKNILVIGAGEMSELAALYMKERGAQSLYLTNRTYERAEELSNKLGGTVHPFDEFKILLPAIDIIICSISAQEYVVTYEDINKIWAQKKHNALFIMDISVPRTIDPKINTLPFAYLYDIDDLKEVAEHNRKERQKEAELAELIIEREIHTIKKWFDSLNIYPVIRALQERTEHIRVGELKTMRKKLGALPDEQQEKIDLMTKALIKKLINPLIEEIKSINLEKKEDEKIHWLRKIFKLDIKS</sequence>
<dbReference type="UniPathway" id="UPA00251">
    <property type="reaction ID" value="UER00316"/>
</dbReference>
<dbReference type="HAMAP" id="MF_00087">
    <property type="entry name" value="Glu_tRNA_reductase"/>
    <property type="match status" value="1"/>
</dbReference>
<dbReference type="CDD" id="cd05213">
    <property type="entry name" value="NAD_bind_Glutamyl_tRNA_reduct"/>
    <property type="match status" value="1"/>
</dbReference>
<evidence type="ECO:0000256" key="3">
    <source>
        <dbReference type="ARBA" id="ARBA00012970"/>
    </source>
</evidence>
<feature type="binding site" evidence="9 11">
    <location>
        <position position="121"/>
    </location>
    <ligand>
        <name>substrate</name>
    </ligand>
</feature>
<feature type="domain" description="Tetrapyrrole biosynthesis glutamyl-tRNA reductase dimerisation" evidence="15">
    <location>
        <begin position="322"/>
        <end position="420"/>
    </location>
</feature>
<feature type="binding site" evidence="9 11">
    <location>
        <begin position="50"/>
        <end position="53"/>
    </location>
    <ligand>
        <name>substrate</name>
    </ligand>
</feature>
<dbReference type="GO" id="GO:0050661">
    <property type="term" value="F:NADP binding"/>
    <property type="evidence" value="ECO:0007669"/>
    <property type="project" value="InterPro"/>
</dbReference>
<evidence type="ECO:0000256" key="2">
    <source>
        <dbReference type="ARBA" id="ARBA00005916"/>
    </source>
</evidence>
<comment type="pathway">
    <text evidence="1 9 14">Porphyrin-containing compound metabolism; protoporphyrin-IX biosynthesis; 5-aminolevulinate from L-glutamyl-tRNA(Glu): step 1/2.</text>
</comment>
<dbReference type="InterPro" id="IPR015895">
    <property type="entry name" value="4pyrrol_synth_GluRdtase_N"/>
</dbReference>
<evidence type="ECO:0000256" key="4">
    <source>
        <dbReference type="ARBA" id="ARBA00022857"/>
    </source>
</evidence>
<evidence type="ECO:0000259" key="17">
    <source>
        <dbReference type="Pfam" id="PF05201"/>
    </source>
</evidence>
<evidence type="ECO:0000256" key="9">
    <source>
        <dbReference type="HAMAP-Rule" id="MF_00087"/>
    </source>
</evidence>
<dbReference type="InterPro" id="IPR015896">
    <property type="entry name" value="4pyrrol_synth_GluRdtase_dimer"/>
</dbReference>
<dbReference type="PANTHER" id="PTHR43013:SF1">
    <property type="entry name" value="GLUTAMYL-TRNA REDUCTASE"/>
    <property type="match status" value="1"/>
</dbReference>
<comment type="similarity">
    <text evidence="2 9 14">Belongs to the glutamyl-tRNA reductase family.</text>
</comment>
<dbReference type="Pfam" id="PF00745">
    <property type="entry name" value="GlutR_dimer"/>
    <property type="match status" value="1"/>
</dbReference>
<feature type="domain" description="Glutamyl-tRNA reductase N-terminal" evidence="17">
    <location>
        <begin position="7"/>
        <end position="157"/>
    </location>
</feature>
<dbReference type="AlphaFoldDB" id="A0A1F5VI82"/>
<feature type="binding site" evidence="11">
    <location>
        <begin position="115"/>
        <end position="117"/>
    </location>
    <ligand>
        <name>substrate</name>
    </ligand>
</feature>
<comment type="subunit">
    <text evidence="9">Homodimer.</text>
</comment>
<dbReference type="GO" id="GO:0008883">
    <property type="term" value="F:glutamyl-tRNA reductase activity"/>
    <property type="evidence" value="ECO:0007669"/>
    <property type="project" value="UniProtKB-UniRule"/>
</dbReference>
<dbReference type="STRING" id="1817863.A2Y62_07510"/>
<comment type="caution">
    <text evidence="9">Lacks conserved residue(s) required for the propagation of feature annotation.</text>
</comment>
<evidence type="ECO:0000313" key="19">
    <source>
        <dbReference type="Proteomes" id="UP000178943"/>
    </source>
</evidence>
<reference evidence="18 19" key="1">
    <citation type="journal article" date="2016" name="Nat. Commun.">
        <title>Thousands of microbial genomes shed light on interconnected biogeochemical processes in an aquifer system.</title>
        <authorList>
            <person name="Anantharaman K."/>
            <person name="Brown C.T."/>
            <person name="Hug L.A."/>
            <person name="Sharon I."/>
            <person name="Castelle C.J."/>
            <person name="Probst A.J."/>
            <person name="Thomas B.C."/>
            <person name="Singh A."/>
            <person name="Wilkins M.J."/>
            <person name="Karaoz U."/>
            <person name="Brodie E.L."/>
            <person name="Williams K.H."/>
            <person name="Hubbard S.S."/>
            <person name="Banfield J.F."/>
        </authorList>
    </citation>
    <scope>NUCLEOTIDE SEQUENCE [LARGE SCALE GENOMIC DNA]</scope>
</reference>
<dbReference type="EC" id="1.2.1.70" evidence="3 9"/>
<accession>A0A1F5VI82</accession>